<protein>
    <submittedName>
        <fullName evidence="1">Uncharacterized protein</fullName>
    </submittedName>
</protein>
<organism evidence="1 2">
    <name type="scientific">Sporisorium scitamineum</name>
    <dbReference type="NCBI Taxonomy" id="49012"/>
    <lineage>
        <taxon>Eukaryota</taxon>
        <taxon>Fungi</taxon>
        <taxon>Dikarya</taxon>
        <taxon>Basidiomycota</taxon>
        <taxon>Ustilaginomycotina</taxon>
        <taxon>Ustilaginomycetes</taxon>
        <taxon>Ustilaginales</taxon>
        <taxon>Ustilaginaceae</taxon>
        <taxon>Sporisorium</taxon>
    </lineage>
</organism>
<proteinExistence type="predicted"/>
<dbReference type="Proteomes" id="UP000242770">
    <property type="component" value="Unassembled WGS sequence"/>
</dbReference>
<reference evidence="2" key="1">
    <citation type="submission" date="2014-06" db="EMBL/GenBank/DDBJ databases">
        <authorList>
            <person name="Berkman P.J."/>
        </authorList>
    </citation>
    <scope>NUCLEOTIDE SEQUENCE [LARGE SCALE GENOMIC DNA]</scope>
</reference>
<keyword evidence="2" id="KW-1185">Reference proteome</keyword>
<sequence>MNPLLQGRHLYVYQQSPRTQLLIKQLKAGLERLKATPDVASDPFQPIELPEAQIRDFSAIASKTYRKPKKVKAIKEENGEVFMLDFFPRFGWLTPSIVRGLQDFVFQYNTLELP</sequence>
<evidence type="ECO:0000313" key="2">
    <source>
        <dbReference type="Proteomes" id="UP000242770"/>
    </source>
</evidence>
<gene>
    <name evidence="1" type="primary">SSCI39780.1</name>
</gene>
<dbReference type="EMBL" id="CCFA01002350">
    <property type="protein sequence ID" value="CDW97781.1"/>
    <property type="molecule type" value="Genomic_DNA"/>
</dbReference>
<evidence type="ECO:0000313" key="1">
    <source>
        <dbReference type="EMBL" id="CDW97781.1"/>
    </source>
</evidence>
<dbReference type="AlphaFoldDB" id="A0A0F7S5Z3"/>
<name>A0A0F7S5Z3_9BASI</name>
<accession>A0A0F7S5Z3</accession>